<comment type="caution">
    <text evidence="2">The sequence shown here is derived from an EMBL/GenBank/DDBJ whole genome shotgun (WGS) entry which is preliminary data.</text>
</comment>
<feature type="transmembrane region" description="Helical" evidence="1">
    <location>
        <begin position="80"/>
        <end position="101"/>
    </location>
</feature>
<keyword evidence="1" id="KW-1133">Transmembrane helix</keyword>
<keyword evidence="2" id="KW-0808">Transferase</keyword>
<dbReference type="Proteomes" id="UP000237481">
    <property type="component" value="Unassembled WGS sequence"/>
</dbReference>
<protein>
    <submittedName>
        <fullName evidence="2">Acetyltransferase, GNAT family</fullName>
    </submittedName>
</protein>
<dbReference type="AlphaFoldDB" id="A0A2S4KN81"/>
<evidence type="ECO:0000313" key="2">
    <source>
        <dbReference type="EMBL" id="POR31664.1"/>
    </source>
</evidence>
<organism evidence="2 3">
    <name type="scientific">Tolypocladium paradoxum</name>
    <dbReference type="NCBI Taxonomy" id="94208"/>
    <lineage>
        <taxon>Eukaryota</taxon>
        <taxon>Fungi</taxon>
        <taxon>Dikarya</taxon>
        <taxon>Ascomycota</taxon>
        <taxon>Pezizomycotina</taxon>
        <taxon>Sordariomycetes</taxon>
        <taxon>Hypocreomycetidae</taxon>
        <taxon>Hypocreales</taxon>
        <taxon>Ophiocordycipitaceae</taxon>
        <taxon>Tolypocladium</taxon>
    </lineage>
</organism>
<evidence type="ECO:0000313" key="3">
    <source>
        <dbReference type="Proteomes" id="UP000237481"/>
    </source>
</evidence>
<sequence>MSSSSAAGHGASQTAQDALPPLSFAVAATDDDRRDALCLVADSIAQQRQTASLAVISHPVCLAALALACSLAWRHNARDYGTALTAVSGLAIAYLAAVRLFTSRYVALAEDFKWRAFIAAPDGREDLVVAARFGTELIGTLVLRLQPPDARQHQQSLAGGRGLIRAWTTKLRFRNKGIGADLLRFAVVATRSACGDAAEVAFDPHHANSALPLNHMFNRPFRIRDAKAARALAHALRDCENGEGSFE</sequence>
<dbReference type="EMBL" id="PKSG01001018">
    <property type="protein sequence ID" value="POR31664.1"/>
    <property type="molecule type" value="Genomic_DNA"/>
</dbReference>
<keyword evidence="3" id="KW-1185">Reference proteome</keyword>
<name>A0A2S4KN81_9HYPO</name>
<gene>
    <name evidence="2" type="ORF">TPAR_08129</name>
</gene>
<proteinExistence type="predicted"/>
<dbReference type="OrthoDB" id="5343688at2759"/>
<evidence type="ECO:0000256" key="1">
    <source>
        <dbReference type="SAM" id="Phobius"/>
    </source>
</evidence>
<feature type="transmembrane region" description="Helical" evidence="1">
    <location>
        <begin position="53"/>
        <end position="74"/>
    </location>
</feature>
<keyword evidence="1" id="KW-0472">Membrane</keyword>
<keyword evidence="1" id="KW-0812">Transmembrane</keyword>
<dbReference type="GO" id="GO:0016740">
    <property type="term" value="F:transferase activity"/>
    <property type="evidence" value="ECO:0007669"/>
    <property type="project" value="UniProtKB-KW"/>
</dbReference>
<reference evidence="2 3" key="1">
    <citation type="submission" date="2018-01" db="EMBL/GenBank/DDBJ databases">
        <title>Harnessing the power of phylogenomics to disentangle the directionality and signatures of interkingdom host jumping in the parasitic fungal genus Tolypocladium.</title>
        <authorList>
            <person name="Quandt C.A."/>
            <person name="Patterson W."/>
            <person name="Spatafora J.W."/>
        </authorList>
    </citation>
    <scope>NUCLEOTIDE SEQUENCE [LARGE SCALE GENOMIC DNA]</scope>
    <source>
        <strain evidence="2 3">NRBC 100945</strain>
    </source>
</reference>
<accession>A0A2S4KN81</accession>